<reference evidence="1 2" key="1">
    <citation type="submission" date="2018-04" db="EMBL/GenBank/DDBJ databases">
        <title>The genome of golden apple snail Pomacea canaliculata provides insight into stress tolerance and invasive adaptation.</title>
        <authorList>
            <person name="Liu C."/>
            <person name="Liu B."/>
            <person name="Ren Y."/>
            <person name="Zhang Y."/>
            <person name="Wang H."/>
            <person name="Li S."/>
            <person name="Jiang F."/>
            <person name="Yin L."/>
            <person name="Zhang G."/>
            <person name="Qian W."/>
            <person name="Fan W."/>
        </authorList>
    </citation>
    <scope>NUCLEOTIDE SEQUENCE [LARGE SCALE GENOMIC DNA]</scope>
    <source>
        <strain evidence="1">SZHN2017</strain>
        <tissue evidence="1">Muscle</tissue>
    </source>
</reference>
<evidence type="ECO:0000313" key="1">
    <source>
        <dbReference type="EMBL" id="PVD21006.1"/>
    </source>
</evidence>
<sequence>MYGVFSVRNEPDYSLGGDGYSHYSCPNTNDDYAQVADSTDGYHHYSLAQKLVHSVQPHKHTLASSDATPVQTSDDDTQILKMSEQQAPVDYLHRYPAAH</sequence>
<protein>
    <submittedName>
        <fullName evidence="1">Uncharacterized protein</fullName>
    </submittedName>
</protein>
<organism evidence="1 2">
    <name type="scientific">Pomacea canaliculata</name>
    <name type="common">Golden apple snail</name>
    <dbReference type="NCBI Taxonomy" id="400727"/>
    <lineage>
        <taxon>Eukaryota</taxon>
        <taxon>Metazoa</taxon>
        <taxon>Spiralia</taxon>
        <taxon>Lophotrochozoa</taxon>
        <taxon>Mollusca</taxon>
        <taxon>Gastropoda</taxon>
        <taxon>Caenogastropoda</taxon>
        <taxon>Architaenioglossa</taxon>
        <taxon>Ampullarioidea</taxon>
        <taxon>Ampullariidae</taxon>
        <taxon>Pomacea</taxon>
    </lineage>
</organism>
<proteinExistence type="predicted"/>
<dbReference type="EMBL" id="PZQS01000012">
    <property type="protein sequence ID" value="PVD21006.1"/>
    <property type="molecule type" value="Genomic_DNA"/>
</dbReference>
<gene>
    <name evidence="1" type="ORF">C0Q70_19171</name>
</gene>
<keyword evidence="2" id="KW-1185">Reference proteome</keyword>
<accession>A0A2T7NIN3</accession>
<dbReference type="AlphaFoldDB" id="A0A2T7NIN3"/>
<comment type="caution">
    <text evidence="1">The sequence shown here is derived from an EMBL/GenBank/DDBJ whole genome shotgun (WGS) entry which is preliminary data.</text>
</comment>
<evidence type="ECO:0000313" key="2">
    <source>
        <dbReference type="Proteomes" id="UP000245119"/>
    </source>
</evidence>
<dbReference type="Proteomes" id="UP000245119">
    <property type="component" value="Linkage Group LG12"/>
</dbReference>
<name>A0A2T7NIN3_POMCA</name>